<keyword evidence="2" id="KW-0560">Oxidoreductase</keyword>
<name>A0ABU9YA51_9SPHN</name>
<dbReference type="PROSITE" id="PS00061">
    <property type="entry name" value="ADH_SHORT"/>
    <property type="match status" value="1"/>
</dbReference>
<dbReference type="SUPFAM" id="SSF51735">
    <property type="entry name" value="NAD(P)-binding Rossmann-fold domains"/>
    <property type="match status" value="1"/>
</dbReference>
<dbReference type="Pfam" id="PF13561">
    <property type="entry name" value="adh_short_C2"/>
    <property type="match status" value="1"/>
</dbReference>
<dbReference type="InterPro" id="IPR020904">
    <property type="entry name" value="Sc_DH/Rdtase_CS"/>
</dbReference>
<dbReference type="PANTHER" id="PTHR43669:SF14">
    <property type="entry name" value="OXIDOREDUCTASE"/>
    <property type="match status" value="1"/>
</dbReference>
<evidence type="ECO:0000256" key="2">
    <source>
        <dbReference type="ARBA" id="ARBA00023002"/>
    </source>
</evidence>
<accession>A0ABU9YA51</accession>
<dbReference type="Proteomes" id="UP001419910">
    <property type="component" value="Unassembled WGS sequence"/>
</dbReference>
<dbReference type="RefSeq" id="WP_343892218.1">
    <property type="nucleotide sequence ID" value="NZ_BAAAEH010000055.1"/>
</dbReference>
<dbReference type="InterPro" id="IPR002347">
    <property type="entry name" value="SDR_fam"/>
</dbReference>
<proteinExistence type="inferred from homology"/>
<organism evidence="3 4">
    <name type="scientific">Sphingomonas oligophenolica</name>
    <dbReference type="NCBI Taxonomy" id="301154"/>
    <lineage>
        <taxon>Bacteria</taxon>
        <taxon>Pseudomonadati</taxon>
        <taxon>Pseudomonadota</taxon>
        <taxon>Alphaproteobacteria</taxon>
        <taxon>Sphingomonadales</taxon>
        <taxon>Sphingomonadaceae</taxon>
        <taxon>Sphingomonas</taxon>
    </lineage>
</organism>
<keyword evidence="4" id="KW-1185">Reference proteome</keyword>
<evidence type="ECO:0000313" key="3">
    <source>
        <dbReference type="EMBL" id="MEN2792667.1"/>
    </source>
</evidence>
<sequence>MAINILPRSRLEEAFGLVGKRAIVTGAGSGLAESIAKTLAMAGASVVVAHDDIAQAERVVSEIAANGDTARAAMCDVTDEASIIALMADEEEPDIVVLGAMQQGGVPAVDMSAAQWDAMFAINTRGAFLTAREAIKRMVAAGRGGRIIALSTIGSQRPMLRGNAAYGSSKAALNQLCRNLAFEHAADGIRVNAILPGAFPTNAPRMPGAEDFAPSGPGLTMTRHLSGMGEPADMGWLAVYLASPAAQYITGQSFVIDGGFQVG</sequence>
<dbReference type="PANTHER" id="PTHR43669">
    <property type="entry name" value="5-KETO-D-GLUCONATE 5-REDUCTASE"/>
    <property type="match status" value="1"/>
</dbReference>
<reference evidence="3 4" key="1">
    <citation type="submission" date="2024-05" db="EMBL/GenBank/DDBJ databases">
        <authorList>
            <person name="Liu Q."/>
            <person name="Xin Y.-H."/>
        </authorList>
    </citation>
    <scope>NUCLEOTIDE SEQUENCE [LARGE SCALE GENOMIC DNA]</scope>
    <source>
        <strain evidence="3 4">CGMCC 1.10181</strain>
    </source>
</reference>
<dbReference type="Gene3D" id="3.40.50.720">
    <property type="entry name" value="NAD(P)-binding Rossmann-like Domain"/>
    <property type="match status" value="1"/>
</dbReference>
<dbReference type="EMBL" id="JBDIME010000031">
    <property type="protein sequence ID" value="MEN2792667.1"/>
    <property type="molecule type" value="Genomic_DNA"/>
</dbReference>
<comment type="similarity">
    <text evidence="1">Belongs to the short-chain dehydrogenases/reductases (SDR) family.</text>
</comment>
<dbReference type="PRINTS" id="PR00081">
    <property type="entry name" value="GDHRDH"/>
</dbReference>
<comment type="caution">
    <text evidence="3">The sequence shown here is derived from an EMBL/GenBank/DDBJ whole genome shotgun (WGS) entry which is preliminary data.</text>
</comment>
<evidence type="ECO:0000313" key="4">
    <source>
        <dbReference type="Proteomes" id="UP001419910"/>
    </source>
</evidence>
<dbReference type="CDD" id="cd05233">
    <property type="entry name" value="SDR_c"/>
    <property type="match status" value="1"/>
</dbReference>
<gene>
    <name evidence="3" type="ORF">ABC974_23770</name>
</gene>
<evidence type="ECO:0000256" key="1">
    <source>
        <dbReference type="ARBA" id="ARBA00006484"/>
    </source>
</evidence>
<protein>
    <submittedName>
        <fullName evidence="3">SDR family NAD(P)-dependent oxidoreductase</fullName>
    </submittedName>
</protein>
<dbReference type="InterPro" id="IPR036291">
    <property type="entry name" value="NAD(P)-bd_dom_sf"/>
</dbReference>